<dbReference type="AlphaFoldDB" id="X1UVW7"/>
<gene>
    <name evidence="1" type="ORF">S12H4_51936</name>
</gene>
<reference evidence="1" key="1">
    <citation type="journal article" date="2014" name="Front. Microbiol.">
        <title>High frequency of phylogenetically diverse reductive dehalogenase-homologous genes in deep subseafloor sedimentary metagenomes.</title>
        <authorList>
            <person name="Kawai M."/>
            <person name="Futagami T."/>
            <person name="Toyoda A."/>
            <person name="Takaki Y."/>
            <person name="Nishi S."/>
            <person name="Hori S."/>
            <person name="Arai W."/>
            <person name="Tsubouchi T."/>
            <person name="Morono Y."/>
            <person name="Uchiyama I."/>
            <person name="Ito T."/>
            <person name="Fujiyama A."/>
            <person name="Inagaki F."/>
            <person name="Takami H."/>
        </authorList>
    </citation>
    <scope>NUCLEOTIDE SEQUENCE</scope>
    <source>
        <strain evidence="1">Expedition CK06-06</strain>
    </source>
</reference>
<dbReference type="EMBL" id="BARW01032883">
    <property type="protein sequence ID" value="GAJ04021.1"/>
    <property type="molecule type" value="Genomic_DNA"/>
</dbReference>
<sequence>MLIKNGGPNIRRDRVVLFPFDDYSIPFQHGLRLQLVGHKAGIDRRKIVLGPGGPEAPDSKLVVYYGTVRRVGDELWMWYLGQGDQDKEWHERVCFAKSKDGYHWQKPNLGLVEYAGSTKNNLVDLMGGKHHVQSCVVFYDLNDSEPKRRFKMAFQSRKYNSKLAVAFSEDGLRWEESPNNPVGPGFEMAGGTKFNQCYYLTGQGGKSYFPPS</sequence>
<dbReference type="Gene3D" id="2.115.10.20">
    <property type="entry name" value="Glycosyl hydrolase domain, family 43"/>
    <property type="match status" value="1"/>
</dbReference>
<evidence type="ECO:0000313" key="1">
    <source>
        <dbReference type="EMBL" id="GAJ04021.1"/>
    </source>
</evidence>
<dbReference type="InterPro" id="IPR023296">
    <property type="entry name" value="Glyco_hydro_beta-prop_sf"/>
</dbReference>
<dbReference type="SUPFAM" id="SSF75005">
    <property type="entry name" value="Arabinanase/levansucrase/invertase"/>
    <property type="match status" value="1"/>
</dbReference>
<feature type="non-terminal residue" evidence="1">
    <location>
        <position position="212"/>
    </location>
</feature>
<comment type="caution">
    <text evidence="1">The sequence shown here is derived from an EMBL/GenBank/DDBJ whole genome shotgun (WGS) entry which is preliminary data.</text>
</comment>
<name>X1UVW7_9ZZZZ</name>
<accession>X1UVW7</accession>
<evidence type="ECO:0008006" key="2">
    <source>
        <dbReference type="Google" id="ProtNLM"/>
    </source>
</evidence>
<proteinExistence type="predicted"/>
<protein>
    <recommendedName>
        <fullName evidence="2">Glycosyl hydrolase family 32 N-terminal domain-containing protein</fullName>
    </recommendedName>
</protein>
<organism evidence="1">
    <name type="scientific">marine sediment metagenome</name>
    <dbReference type="NCBI Taxonomy" id="412755"/>
    <lineage>
        <taxon>unclassified sequences</taxon>
        <taxon>metagenomes</taxon>
        <taxon>ecological metagenomes</taxon>
    </lineage>
</organism>